<dbReference type="SUPFAM" id="SSF75420">
    <property type="entry name" value="YhbC-like, N-terminal domain"/>
    <property type="match status" value="1"/>
</dbReference>
<dbReference type="InterPro" id="IPR028989">
    <property type="entry name" value="RimP_N"/>
</dbReference>
<reference evidence="5 6" key="1">
    <citation type="journal article" date="2016" name="Nat. Biotechnol.">
        <title>Measurement of bacterial replication rates in microbial communities.</title>
        <authorList>
            <person name="Brown C.T."/>
            <person name="Olm M.R."/>
            <person name="Thomas B.C."/>
            <person name="Banfield J.F."/>
        </authorList>
    </citation>
    <scope>NUCLEOTIDE SEQUENCE [LARGE SCALE GENOMIC DNA]</scope>
    <source>
        <strain evidence="5">CAG:67_53_122</strain>
    </source>
</reference>
<dbReference type="Pfam" id="PF02576">
    <property type="entry name" value="RimP_N"/>
    <property type="match status" value="1"/>
</dbReference>
<gene>
    <name evidence="3" type="primary">rimP</name>
    <name evidence="5" type="ORF">BHV66_09470</name>
</gene>
<name>A0A1Q6F3J9_9BACT</name>
<evidence type="ECO:0000259" key="4">
    <source>
        <dbReference type="Pfam" id="PF02576"/>
    </source>
</evidence>
<proteinExistence type="inferred from homology"/>
<comment type="caution">
    <text evidence="5">The sequence shown here is derived from an EMBL/GenBank/DDBJ whole genome shotgun (WGS) entry which is preliminary data.</text>
</comment>
<evidence type="ECO:0000313" key="5">
    <source>
        <dbReference type="EMBL" id="OKY93348.1"/>
    </source>
</evidence>
<dbReference type="AlphaFoldDB" id="A0A1Q6F3J9"/>
<dbReference type="InterPro" id="IPR035956">
    <property type="entry name" value="RimP_N_sf"/>
</dbReference>
<keyword evidence="2 3" id="KW-0690">Ribosome biogenesis</keyword>
<comment type="subcellular location">
    <subcellularLocation>
        <location evidence="3">Cytoplasm</location>
    </subcellularLocation>
</comment>
<evidence type="ECO:0000256" key="3">
    <source>
        <dbReference type="HAMAP-Rule" id="MF_01077"/>
    </source>
</evidence>
<keyword evidence="1 3" id="KW-0963">Cytoplasm</keyword>
<dbReference type="STRING" id="28117.BHV66_09470"/>
<dbReference type="PANTHER" id="PTHR33867:SF1">
    <property type="entry name" value="RIBOSOME MATURATION FACTOR RIMP"/>
    <property type="match status" value="1"/>
</dbReference>
<accession>A0A1Q6F3J9</accession>
<comment type="function">
    <text evidence="3">Required for maturation of 30S ribosomal subunits.</text>
</comment>
<dbReference type="PANTHER" id="PTHR33867">
    <property type="entry name" value="RIBOSOME MATURATION FACTOR RIMP"/>
    <property type="match status" value="1"/>
</dbReference>
<dbReference type="NCBIfam" id="NF002531">
    <property type="entry name" value="PRK02001.1"/>
    <property type="match status" value="1"/>
</dbReference>
<feature type="domain" description="Ribosome maturation factor RimP N-terminal" evidence="4">
    <location>
        <begin position="17"/>
        <end position="75"/>
    </location>
</feature>
<dbReference type="RefSeq" id="WP_004328862.1">
    <property type="nucleotide sequence ID" value="NZ_BAAFKT010000004.1"/>
</dbReference>
<evidence type="ECO:0000313" key="6">
    <source>
        <dbReference type="Proteomes" id="UP000187417"/>
    </source>
</evidence>
<dbReference type="Gene3D" id="3.30.300.70">
    <property type="entry name" value="RimP-like superfamily, N-terminal"/>
    <property type="match status" value="1"/>
</dbReference>
<sequence>MIDCTKITEIANAKLVGTDLFVVDCTCSPANEVELLIDSDTSVGIETCVELSRAIEAEFDRDTEDFSLTVASAGIGSELKHLRQYRKLIGKPVEVLLKSGVKILATLDEADQEGLTLSYEEKQAVEGKKRKQTVRVTRRYPFSEIKYTKEYLDFK</sequence>
<evidence type="ECO:0000256" key="1">
    <source>
        <dbReference type="ARBA" id="ARBA00022490"/>
    </source>
</evidence>
<dbReference type="HAMAP" id="MF_01077">
    <property type="entry name" value="RimP"/>
    <property type="match status" value="1"/>
</dbReference>
<evidence type="ECO:0000256" key="2">
    <source>
        <dbReference type="ARBA" id="ARBA00022517"/>
    </source>
</evidence>
<dbReference type="GO" id="GO:0005829">
    <property type="term" value="C:cytosol"/>
    <property type="evidence" value="ECO:0007669"/>
    <property type="project" value="TreeGrafter"/>
</dbReference>
<dbReference type="GeneID" id="73803165"/>
<dbReference type="InterPro" id="IPR003728">
    <property type="entry name" value="Ribosome_maturation_RimP"/>
</dbReference>
<dbReference type="EMBL" id="MNQH01000038">
    <property type="protein sequence ID" value="OKY93348.1"/>
    <property type="molecule type" value="Genomic_DNA"/>
</dbReference>
<protein>
    <recommendedName>
        <fullName evidence="3">Ribosome maturation factor RimP</fullName>
    </recommendedName>
</protein>
<dbReference type="GO" id="GO:0000028">
    <property type="term" value="P:ribosomal small subunit assembly"/>
    <property type="evidence" value="ECO:0007669"/>
    <property type="project" value="TreeGrafter"/>
</dbReference>
<organism evidence="5 6">
    <name type="scientific">Alistipes putredinis</name>
    <dbReference type="NCBI Taxonomy" id="28117"/>
    <lineage>
        <taxon>Bacteria</taxon>
        <taxon>Pseudomonadati</taxon>
        <taxon>Bacteroidota</taxon>
        <taxon>Bacteroidia</taxon>
        <taxon>Bacteroidales</taxon>
        <taxon>Rikenellaceae</taxon>
        <taxon>Alistipes</taxon>
    </lineage>
</organism>
<comment type="similarity">
    <text evidence="3">Belongs to the RimP family.</text>
</comment>
<dbReference type="Proteomes" id="UP000187417">
    <property type="component" value="Unassembled WGS sequence"/>
</dbReference>
<dbReference type="GO" id="GO:0006412">
    <property type="term" value="P:translation"/>
    <property type="evidence" value="ECO:0007669"/>
    <property type="project" value="TreeGrafter"/>
</dbReference>